<evidence type="ECO:0000256" key="2">
    <source>
        <dbReference type="ARBA" id="ARBA00022692"/>
    </source>
</evidence>
<feature type="transmembrane region" description="Helical" evidence="5">
    <location>
        <begin position="115"/>
        <end position="133"/>
    </location>
</feature>
<evidence type="ECO:0000256" key="1">
    <source>
        <dbReference type="ARBA" id="ARBA00004141"/>
    </source>
</evidence>
<dbReference type="InterPro" id="IPR009908">
    <property type="entry name" value="Methylamine_util_MauE"/>
</dbReference>
<evidence type="ECO:0000313" key="8">
    <source>
        <dbReference type="Proteomes" id="UP001317705"/>
    </source>
</evidence>
<sequence length="138" mass="14934">MELGRKQLTVLLRIALGGVFLYAGVAKASNPTVFAGSVAAYQIFPYAGNYLVAAVVPWIELICGALLIVGWRSRTAAALAALLTMIFIVFLFSTVVRGLDIDCGCFRQGGQKTTAWTAIFRDLLLLSAAIFTFRKSRP</sequence>
<keyword evidence="4 5" id="KW-0472">Membrane</keyword>
<dbReference type="RefSeq" id="WP_282001672.1">
    <property type="nucleotide sequence ID" value="NZ_AP027151.1"/>
</dbReference>
<accession>A0ABM8EGW4</accession>
<protein>
    <recommendedName>
        <fullName evidence="6">Methylamine utilisation protein MauE domain-containing protein</fullName>
    </recommendedName>
</protein>
<organism evidence="7 8">
    <name type="scientific">Geotalea uraniireducens</name>
    <dbReference type="NCBI Taxonomy" id="351604"/>
    <lineage>
        <taxon>Bacteria</taxon>
        <taxon>Pseudomonadati</taxon>
        <taxon>Thermodesulfobacteriota</taxon>
        <taxon>Desulfuromonadia</taxon>
        <taxon>Geobacterales</taxon>
        <taxon>Geobacteraceae</taxon>
        <taxon>Geotalea</taxon>
    </lineage>
</organism>
<evidence type="ECO:0000313" key="7">
    <source>
        <dbReference type="EMBL" id="BDV41661.1"/>
    </source>
</evidence>
<dbReference type="Proteomes" id="UP001317705">
    <property type="component" value="Chromosome"/>
</dbReference>
<evidence type="ECO:0000256" key="5">
    <source>
        <dbReference type="SAM" id="Phobius"/>
    </source>
</evidence>
<keyword evidence="3 5" id="KW-1133">Transmembrane helix</keyword>
<keyword evidence="8" id="KW-1185">Reference proteome</keyword>
<feature type="transmembrane region" description="Helical" evidence="5">
    <location>
        <begin position="44"/>
        <end position="69"/>
    </location>
</feature>
<evidence type="ECO:0000256" key="4">
    <source>
        <dbReference type="ARBA" id="ARBA00023136"/>
    </source>
</evidence>
<keyword evidence="2 5" id="KW-0812">Transmembrane</keyword>
<feature type="domain" description="Methylamine utilisation protein MauE" evidence="6">
    <location>
        <begin position="6"/>
        <end position="131"/>
    </location>
</feature>
<name>A0ABM8EGW4_9BACT</name>
<comment type="subcellular location">
    <subcellularLocation>
        <location evidence="1">Membrane</location>
        <topology evidence="1">Multi-pass membrane protein</topology>
    </subcellularLocation>
</comment>
<reference evidence="7 8" key="1">
    <citation type="submission" date="2022-12" db="EMBL/GenBank/DDBJ databases">
        <title>Polyphasic characterization of Geotalea uranireducens NIT-SL11 newly isolated from a complex of sewage sludge and microbially reduced graphene oxide.</title>
        <authorList>
            <person name="Xie L."/>
            <person name="Yoshida N."/>
            <person name="Meng L."/>
        </authorList>
    </citation>
    <scope>NUCLEOTIDE SEQUENCE [LARGE SCALE GENOMIC DNA]</scope>
    <source>
        <strain evidence="7 8">NIT-SL11</strain>
    </source>
</reference>
<dbReference type="Pfam" id="PF07291">
    <property type="entry name" value="MauE"/>
    <property type="match status" value="1"/>
</dbReference>
<evidence type="ECO:0000256" key="3">
    <source>
        <dbReference type="ARBA" id="ARBA00022989"/>
    </source>
</evidence>
<gene>
    <name evidence="7" type="ORF">GURASL_05840</name>
</gene>
<proteinExistence type="predicted"/>
<dbReference type="EMBL" id="AP027151">
    <property type="protein sequence ID" value="BDV41661.1"/>
    <property type="molecule type" value="Genomic_DNA"/>
</dbReference>
<feature type="transmembrane region" description="Helical" evidence="5">
    <location>
        <begin position="76"/>
        <end position="95"/>
    </location>
</feature>
<evidence type="ECO:0000259" key="6">
    <source>
        <dbReference type="Pfam" id="PF07291"/>
    </source>
</evidence>